<dbReference type="RefSeq" id="WP_167487750.1">
    <property type="nucleotide sequence ID" value="NZ_CP046173.1"/>
</dbReference>
<proteinExistence type="predicted"/>
<evidence type="ECO:0008006" key="3">
    <source>
        <dbReference type="Google" id="ProtNLM"/>
    </source>
</evidence>
<protein>
    <recommendedName>
        <fullName evidence="3">Transcription factor zinc-finger domain-containing protein</fullName>
    </recommendedName>
</protein>
<evidence type="ECO:0000313" key="2">
    <source>
        <dbReference type="Proteomes" id="UP000500953"/>
    </source>
</evidence>
<gene>
    <name evidence="1" type="ORF">F6W96_21000</name>
</gene>
<organism evidence="1 2">
    <name type="scientific">Nocardia terpenica</name>
    <dbReference type="NCBI Taxonomy" id="455432"/>
    <lineage>
        <taxon>Bacteria</taxon>
        <taxon>Bacillati</taxon>
        <taxon>Actinomycetota</taxon>
        <taxon>Actinomycetes</taxon>
        <taxon>Mycobacteriales</taxon>
        <taxon>Nocardiaceae</taxon>
        <taxon>Nocardia</taxon>
    </lineage>
</organism>
<accession>A0A6G9Z472</accession>
<dbReference type="Proteomes" id="UP000500953">
    <property type="component" value="Chromosome"/>
</dbReference>
<evidence type="ECO:0000313" key="1">
    <source>
        <dbReference type="EMBL" id="QIS20405.1"/>
    </source>
</evidence>
<sequence length="91" mass="9521">MSAGSTLACPRGDGELLAIQRFGVQLRKCTGCAALFLEEADLSRLAAAQADFEQPQYPAAPPQYPAGRGGMFDRFLGGGHGGYGGGRRGHH</sequence>
<name>A0A6G9Z472_9NOCA</name>
<reference evidence="1 2" key="1">
    <citation type="journal article" date="2019" name="ACS Chem. Biol.">
        <title>Identification and Mobilization of a Cryptic Antibiotic Biosynthesis Gene Locus from a Human-Pathogenic Nocardia Isolate.</title>
        <authorList>
            <person name="Herisse M."/>
            <person name="Ishida K."/>
            <person name="Porter J.L."/>
            <person name="Howden B."/>
            <person name="Hertweck C."/>
            <person name="Stinear T.P."/>
            <person name="Pidot S.J."/>
        </authorList>
    </citation>
    <scope>NUCLEOTIDE SEQUENCE [LARGE SCALE GENOMIC DNA]</scope>
    <source>
        <strain evidence="1 2">AUSMDU00012715</strain>
    </source>
</reference>
<dbReference type="EMBL" id="CP046173">
    <property type="protein sequence ID" value="QIS20405.1"/>
    <property type="molecule type" value="Genomic_DNA"/>
</dbReference>
<dbReference type="AlphaFoldDB" id="A0A6G9Z472"/>